<organism evidence="1">
    <name type="scientific">bioreactor metagenome</name>
    <dbReference type="NCBI Taxonomy" id="1076179"/>
    <lineage>
        <taxon>unclassified sequences</taxon>
        <taxon>metagenomes</taxon>
        <taxon>ecological metagenomes</taxon>
    </lineage>
</organism>
<proteinExistence type="predicted"/>
<name>A0A645B8Z9_9ZZZZ</name>
<comment type="caution">
    <text evidence="1">The sequence shown here is derived from an EMBL/GenBank/DDBJ whole genome shotgun (WGS) entry which is preliminary data.</text>
</comment>
<dbReference type="EMBL" id="VSSQ01018584">
    <property type="protein sequence ID" value="MPM61905.1"/>
    <property type="molecule type" value="Genomic_DNA"/>
</dbReference>
<dbReference type="AlphaFoldDB" id="A0A645B8Z9"/>
<protein>
    <submittedName>
        <fullName evidence="1">Uncharacterized protein</fullName>
    </submittedName>
</protein>
<evidence type="ECO:0000313" key="1">
    <source>
        <dbReference type="EMBL" id="MPM61905.1"/>
    </source>
</evidence>
<reference evidence="1" key="1">
    <citation type="submission" date="2019-08" db="EMBL/GenBank/DDBJ databases">
        <authorList>
            <person name="Kucharzyk K."/>
            <person name="Murdoch R.W."/>
            <person name="Higgins S."/>
            <person name="Loffler F."/>
        </authorList>
    </citation>
    <scope>NUCLEOTIDE SEQUENCE</scope>
</reference>
<accession>A0A645B8Z9</accession>
<sequence length="43" mass="4936">MVLDDLVFHHAHAGFFYREFGQRDARLVGGGCGREEDCIHLFL</sequence>
<gene>
    <name evidence="1" type="ORF">SDC9_108769</name>
</gene>